<keyword evidence="6" id="KW-0967">Endosome</keyword>
<evidence type="ECO:0000256" key="15">
    <source>
        <dbReference type="ARBA" id="ARBA00069103"/>
    </source>
</evidence>
<keyword evidence="10 18" id="KW-0175">Coiled coil</keyword>
<evidence type="ECO:0000256" key="17">
    <source>
        <dbReference type="PROSITE-ProRule" id="PRU00175"/>
    </source>
</evidence>
<dbReference type="AlphaFoldDB" id="A0A9W2WAJ8"/>
<dbReference type="InterPro" id="IPR017455">
    <property type="entry name" value="Znf_FYVE-rel"/>
</dbReference>
<dbReference type="GO" id="GO:0030100">
    <property type="term" value="P:regulation of endocytosis"/>
    <property type="evidence" value="ECO:0007669"/>
    <property type="project" value="TreeGrafter"/>
</dbReference>
<dbReference type="GO" id="GO:0031901">
    <property type="term" value="C:early endosome membrane"/>
    <property type="evidence" value="ECO:0007669"/>
    <property type="project" value="UniProtKB-SubCell"/>
</dbReference>
<dbReference type="CDD" id="cd17694">
    <property type="entry name" value="RUN_RUFY1"/>
    <property type="match status" value="1"/>
</dbReference>
<dbReference type="Proteomes" id="UP000248484">
    <property type="component" value="Chromosome 2"/>
</dbReference>
<dbReference type="PROSITE" id="PS50178">
    <property type="entry name" value="ZF_FYVE"/>
    <property type="match status" value="1"/>
</dbReference>
<evidence type="ECO:0000256" key="12">
    <source>
        <dbReference type="ARBA" id="ARBA00023136"/>
    </source>
</evidence>
<dbReference type="SMART" id="SM00593">
    <property type="entry name" value="RUN"/>
    <property type="match status" value="1"/>
</dbReference>
<keyword evidence="11" id="KW-0446">Lipid-binding</keyword>
<reference evidence="24" key="1">
    <citation type="submission" date="2025-08" db="UniProtKB">
        <authorList>
            <consortium name="RefSeq"/>
        </authorList>
    </citation>
    <scope>IDENTIFICATION</scope>
    <source>
        <tissue evidence="24">Muscle</tissue>
    </source>
</reference>
<evidence type="ECO:0000256" key="9">
    <source>
        <dbReference type="ARBA" id="ARBA00022927"/>
    </source>
</evidence>
<dbReference type="PANTHER" id="PTHR45956:SF4">
    <property type="entry name" value="RUN AND FYVE DOMAIN-CONTAINING PROTEIN 1"/>
    <property type="match status" value="1"/>
</dbReference>
<dbReference type="GeneID" id="102985920"/>
<feature type="coiled-coil region" evidence="18">
    <location>
        <begin position="310"/>
        <end position="361"/>
    </location>
</feature>
<dbReference type="FunFam" id="3.30.40.10:FF:000046">
    <property type="entry name" value="RUN and FYVE domain containing 2"/>
    <property type="match status" value="1"/>
</dbReference>
<dbReference type="InterPro" id="IPR000306">
    <property type="entry name" value="Znf_FYVE"/>
</dbReference>
<dbReference type="GO" id="GO:0008289">
    <property type="term" value="F:lipid binding"/>
    <property type="evidence" value="ECO:0007669"/>
    <property type="project" value="UniProtKB-KW"/>
</dbReference>
<dbReference type="SMART" id="SM00064">
    <property type="entry name" value="FYVE"/>
    <property type="match status" value="1"/>
</dbReference>
<organism evidence="23 24">
    <name type="scientific">Physeter macrocephalus</name>
    <name type="common">Sperm whale</name>
    <name type="synonym">Physeter catodon</name>
    <dbReference type="NCBI Taxonomy" id="9755"/>
    <lineage>
        <taxon>Eukaryota</taxon>
        <taxon>Metazoa</taxon>
        <taxon>Chordata</taxon>
        <taxon>Craniata</taxon>
        <taxon>Vertebrata</taxon>
        <taxon>Euteleostomi</taxon>
        <taxon>Mammalia</taxon>
        <taxon>Eutheria</taxon>
        <taxon>Laurasiatheria</taxon>
        <taxon>Artiodactyla</taxon>
        <taxon>Whippomorpha</taxon>
        <taxon>Cetacea</taxon>
        <taxon>Odontoceti</taxon>
        <taxon>Physeteridae</taxon>
        <taxon>Physeter</taxon>
    </lineage>
</organism>
<dbReference type="CDD" id="cd15758">
    <property type="entry name" value="FYVE_RUFY1"/>
    <property type="match status" value="1"/>
</dbReference>
<evidence type="ECO:0000256" key="19">
    <source>
        <dbReference type="SAM" id="MobiDB-lite"/>
    </source>
</evidence>
<feature type="compositionally biased region" description="Basic and acidic residues" evidence="19">
    <location>
        <begin position="488"/>
        <end position="506"/>
    </location>
</feature>
<dbReference type="GO" id="GO:0015031">
    <property type="term" value="P:protein transport"/>
    <property type="evidence" value="ECO:0007669"/>
    <property type="project" value="UniProtKB-KW"/>
</dbReference>
<evidence type="ECO:0000313" key="23">
    <source>
        <dbReference type="Proteomes" id="UP000248484"/>
    </source>
</evidence>
<evidence type="ECO:0000256" key="7">
    <source>
        <dbReference type="ARBA" id="ARBA00022771"/>
    </source>
</evidence>
<dbReference type="CTD" id="80230"/>
<keyword evidence="8" id="KW-0862">Zinc</keyword>
<evidence type="ECO:0000256" key="11">
    <source>
        <dbReference type="ARBA" id="ARBA00023121"/>
    </source>
</evidence>
<evidence type="ECO:0000256" key="4">
    <source>
        <dbReference type="ARBA" id="ARBA00022583"/>
    </source>
</evidence>
<dbReference type="InterPro" id="IPR001841">
    <property type="entry name" value="Znf_RING"/>
</dbReference>
<evidence type="ECO:0000313" key="24">
    <source>
        <dbReference type="RefSeq" id="XP_054936203.1"/>
    </source>
</evidence>
<name>A0A9W2WAJ8_PHYMC</name>
<evidence type="ECO:0000256" key="3">
    <source>
        <dbReference type="ARBA" id="ARBA00022553"/>
    </source>
</evidence>
<dbReference type="InterPro" id="IPR047331">
    <property type="entry name" value="FYVE_RUFY1"/>
</dbReference>
<dbReference type="Pfam" id="PF02759">
    <property type="entry name" value="RUN"/>
    <property type="match status" value="1"/>
</dbReference>
<keyword evidence="9" id="KW-0653">Protein transport</keyword>
<dbReference type="PANTHER" id="PTHR45956">
    <property type="entry name" value="RUN AND FYVE DOMAIN-CONTAINING PROTEIN 2-LIKE PROTEIN"/>
    <property type="match status" value="1"/>
</dbReference>
<dbReference type="InterPro" id="IPR004012">
    <property type="entry name" value="Run_dom"/>
</dbReference>
<dbReference type="PROSITE" id="PS50826">
    <property type="entry name" value="RUN"/>
    <property type="match status" value="1"/>
</dbReference>
<comment type="function">
    <text evidence="13">Activating adapter involved in cargo sorting from early/recycling endosomes. Regulates retrieval of proteins from endosomes to the trans-Golgi network through interaction with the dynein-dynactin complex. Dual effector of RAB4B and RAB14, mediates a cooperative interaction allowing endosomal tethering and fusion. Binds phospholipid vesicles containing phosphatidylinositol 3-phosphate and participates in early endosomal trafficking. In oocytes, self-assembles to form a protein matrix which hold together endolysosomes, autophagosomes and proteasomes and generate non-membrane-bound compartments called endo-lysosomal vesicular assemblies (ELVAs). In immature oocytes, ELVAs sequester ubiquitinated protein aggregates and degrade them upon oocyte maturation.</text>
</comment>
<dbReference type="Gene3D" id="3.30.40.10">
    <property type="entry name" value="Zinc/RING finger domain, C3HC4 (zinc finger)"/>
    <property type="match status" value="1"/>
</dbReference>
<dbReference type="InterPro" id="IPR047335">
    <property type="entry name" value="RUFY1-3"/>
</dbReference>
<accession>A0A9W2WAJ8</accession>
<feature type="domain" description="FYVE-type" evidence="21">
    <location>
        <begin position="590"/>
        <end position="648"/>
    </location>
</feature>
<comment type="subunit">
    <text evidence="14">Self-assembles through coiled coil domains to drive ELVA (endo-lysosomal vesicular assembly) formation. Interacts with BMX. May interact with SSB. Interacts with RAB4 and RAB5 that have been activated by GTP-binding. Interacts WITH RAB14 and RAB4B (GTP-bound form); the interactions allow endosomal tethering and fusion. Interacts with ARL8B (GTP-bound form); the interaction is required for RUFY1 endosomal location and promotes interaction with RAB14.</text>
</comment>
<dbReference type="FunFam" id="1.20.58.900:FF:000001">
    <property type="entry name" value="RUN and FYVE domain containing 2"/>
    <property type="match status" value="1"/>
</dbReference>
<evidence type="ECO:0000256" key="10">
    <source>
        <dbReference type="ARBA" id="ARBA00023054"/>
    </source>
</evidence>
<evidence type="ECO:0000256" key="2">
    <source>
        <dbReference type="ARBA" id="ARBA00022448"/>
    </source>
</evidence>
<dbReference type="InterPro" id="IPR037213">
    <property type="entry name" value="Run_dom_sf"/>
</dbReference>
<dbReference type="GO" id="GO:0006897">
    <property type="term" value="P:endocytosis"/>
    <property type="evidence" value="ECO:0007669"/>
    <property type="project" value="UniProtKB-KW"/>
</dbReference>
<dbReference type="InterPro" id="IPR013083">
    <property type="entry name" value="Znf_RING/FYVE/PHD"/>
</dbReference>
<proteinExistence type="predicted"/>
<feature type="domain" description="RUN" evidence="22">
    <location>
        <begin position="127"/>
        <end position="259"/>
    </location>
</feature>
<keyword evidence="5" id="KW-0479">Metal-binding</keyword>
<keyword evidence="2" id="KW-0813">Transport</keyword>
<dbReference type="RefSeq" id="XP_054936203.1">
    <property type="nucleotide sequence ID" value="XM_055080228.1"/>
</dbReference>
<evidence type="ECO:0000256" key="5">
    <source>
        <dbReference type="ARBA" id="ARBA00022723"/>
    </source>
</evidence>
<evidence type="ECO:0000256" key="18">
    <source>
        <dbReference type="SAM" id="Coils"/>
    </source>
</evidence>
<gene>
    <name evidence="24" type="primary">RUFY1</name>
</gene>
<keyword evidence="12" id="KW-0472">Membrane</keyword>
<evidence type="ECO:0000256" key="1">
    <source>
        <dbReference type="ARBA" id="ARBA00004220"/>
    </source>
</evidence>
<evidence type="ECO:0000256" key="8">
    <source>
        <dbReference type="ARBA" id="ARBA00022833"/>
    </source>
</evidence>
<evidence type="ECO:0000256" key="13">
    <source>
        <dbReference type="ARBA" id="ARBA00055960"/>
    </source>
</evidence>
<dbReference type="Gene3D" id="1.20.5.170">
    <property type="match status" value="1"/>
</dbReference>
<dbReference type="InterPro" id="IPR047330">
    <property type="entry name" value="RUN_RUFY1"/>
</dbReference>
<feature type="domain" description="RING-type" evidence="20">
    <location>
        <begin position="596"/>
        <end position="644"/>
    </location>
</feature>
<feature type="region of interest" description="Disordered" evidence="19">
    <location>
        <begin position="1"/>
        <end position="42"/>
    </location>
</feature>
<feature type="region of interest" description="Disordered" evidence="19">
    <location>
        <begin position="486"/>
        <end position="520"/>
    </location>
</feature>
<comment type="subcellular location">
    <subcellularLocation>
        <location evidence="1">Early endosome membrane</location>
        <topology evidence="1">Peripheral membrane protein</topology>
    </subcellularLocation>
</comment>
<evidence type="ECO:0000259" key="20">
    <source>
        <dbReference type="PROSITE" id="PS50089"/>
    </source>
</evidence>
<evidence type="ECO:0000256" key="16">
    <source>
        <dbReference type="ARBA" id="ARBA00078126"/>
    </source>
</evidence>
<dbReference type="InterPro" id="IPR011011">
    <property type="entry name" value="Znf_FYVE_PHD"/>
</dbReference>
<evidence type="ECO:0000259" key="22">
    <source>
        <dbReference type="PROSITE" id="PS50826"/>
    </source>
</evidence>
<keyword evidence="23" id="KW-1185">Reference proteome</keyword>
<keyword evidence="7 17" id="KW-0863">Zinc-finger</keyword>
<dbReference type="SUPFAM" id="SSF140741">
    <property type="entry name" value="RUN domain-like"/>
    <property type="match status" value="1"/>
</dbReference>
<keyword evidence="4" id="KW-0254">Endocytosis</keyword>
<evidence type="ECO:0000259" key="21">
    <source>
        <dbReference type="PROSITE" id="PS50178"/>
    </source>
</evidence>
<keyword evidence="3" id="KW-0597">Phosphoprotein</keyword>
<dbReference type="PROSITE" id="PS50089">
    <property type="entry name" value="ZF_RING_2"/>
    <property type="match status" value="1"/>
</dbReference>
<evidence type="ECO:0000256" key="6">
    <source>
        <dbReference type="ARBA" id="ARBA00022753"/>
    </source>
</evidence>
<dbReference type="Pfam" id="PF01363">
    <property type="entry name" value="FYVE"/>
    <property type="match status" value="1"/>
</dbReference>
<dbReference type="Gene3D" id="1.20.58.900">
    <property type="match status" value="1"/>
</dbReference>
<dbReference type="FunFam" id="1.20.5.170:FF:000013">
    <property type="entry name" value="RUN and FYVE domain-containing 1"/>
    <property type="match status" value="1"/>
</dbReference>
<protein>
    <recommendedName>
        <fullName evidence="15">RUN and FYVE domain-containing protein 1</fullName>
    </recommendedName>
    <alternativeName>
        <fullName evidence="16">Rab4-interacting protein</fullName>
    </alternativeName>
</protein>
<dbReference type="SUPFAM" id="SSF57903">
    <property type="entry name" value="FYVE/PHD zinc finger"/>
    <property type="match status" value="1"/>
</dbReference>
<dbReference type="GO" id="GO:0008270">
    <property type="term" value="F:zinc ion binding"/>
    <property type="evidence" value="ECO:0007669"/>
    <property type="project" value="UniProtKB-KW"/>
</dbReference>
<sequence>MADGEDQCRAGQEPGPEPGEEFEIVDRSQLPGPGELRRAAKPRAAAEGWSAPILTLARRATGNLSASCGTALRAAAGLGGADGGANGAARAASKCQMMEERVNLMHMMKLSIKVLLQSALSLGRSLDADHAPLQQFFVVMEHCLKHGLKVKKSFIGQNKSFFGPLELVEKLCPEASDIATSVRNLPELKTAVGRGRAWLYLALMQKKLADYLKVLIDNKHLLSEFYEPEALMMEEEGMVIVGLLVGLNVLDANLCLKGEDLDSQVGVIDFSLYIKDVQDLDVGKEHERITDVLDQKNYVEELNRHLSCTVGDLQTKIEGLEKTNSKLQEELSAATDRICSLQEEQQQLREQNELIREKSEKSVEITKQDTKVELETYKQTRQGLDEMYNDVWKQLKEEKKARLELEKELELQIGMKTEMEIAMKLLEKDTHEKQDTLVALRQQLEEVKAINLQMFHKVQNAESSLQQKNEAITSFEEKTNQVMSSMKQMEESASLEKELKSEKEQRQALQRELQHEKDTSSLLRAELQQVEGLKKELRELQDEKTELQKVCDEQEQALQEMGLHLSQSKLKMEDIKEVNKALKGHTWLKDDEATHCKQCEKEFSISRRKHHCRNCGHIFCNTCSSNELALPSYPKPVRVCDSCHTLLLQRCSSSTGS</sequence>
<evidence type="ECO:0000256" key="14">
    <source>
        <dbReference type="ARBA" id="ARBA00064060"/>
    </source>
</evidence>